<gene>
    <name evidence="3" type="ORF">E2556_01175</name>
</gene>
<evidence type="ECO:0000313" key="4">
    <source>
        <dbReference type="Proteomes" id="UP000298482"/>
    </source>
</evidence>
<dbReference type="Gene3D" id="1.10.260.40">
    <property type="entry name" value="lambda repressor-like DNA-binding domains"/>
    <property type="match status" value="1"/>
</dbReference>
<comment type="similarity">
    <text evidence="1">Belongs to the short-chain fatty acyl-CoA assimilation regulator (ScfR) family.</text>
</comment>
<evidence type="ECO:0000256" key="1">
    <source>
        <dbReference type="ARBA" id="ARBA00007227"/>
    </source>
</evidence>
<reference evidence="3 4" key="1">
    <citation type="submission" date="2019-04" db="EMBL/GenBank/DDBJ databases">
        <title>Genomic characterization of Staphylococcus petrasii strains.</title>
        <authorList>
            <person name="Vrbovska V."/>
            <person name="Kovarovic V."/>
            <person name="Maslanova I."/>
            <person name="Indrakova A."/>
            <person name="Petras P."/>
            <person name="Sedo O."/>
            <person name="Svec P."/>
            <person name="Fisarova L."/>
            <person name="Sedlacek I."/>
            <person name="Doskar J."/>
            <person name="Pantucek R."/>
        </authorList>
    </citation>
    <scope>NUCLEOTIDE SEQUENCE [LARGE SCALE GENOMIC DNA]</scope>
    <source>
        <strain evidence="3 4">CCM 8421</strain>
    </source>
</reference>
<dbReference type="Pfam" id="PF01381">
    <property type="entry name" value="HTH_3"/>
    <property type="match status" value="1"/>
</dbReference>
<dbReference type="CDD" id="cd00093">
    <property type="entry name" value="HTH_XRE"/>
    <property type="match status" value="1"/>
</dbReference>
<protein>
    <submittedName>
        <fullName evidence="3">ImmA/IrrE family metallo-endopeptidase</fullName>
    </submittedName>
</protein>
<dbReference type="InterPro" id="IPR001387">
    <property type="entry name" value="Cro/C1-type_HTH"/>
</dbReference>
<organism evidence="3 4">
    <name type="scientific">Staphylococcus croceilyticus</name>
    <dbReference type="NCBI Taxonomy" id="319942"/>
    <lineage>
        <taxon>Bacteria</taxon>
        <taxon>Bacillati</taxon>
        <taxon>Bacillota</taxon>
        <taxon>Bacilli</taxon>
        <taxon>Bacillales</taxon>
        <taxon>Staphylococcaceae</taxon>
        <taxon>Staphylococcus</taxon>
    </lineage>
</organism>
<evidence type="ECO:0000259" key="2">
    <source>
        <dbReference type="PROSITE" id="PS50943"/>
    </source>
</evidence>
<dbReference type="PANTHER" id="PTHR43236">
    <property type="entry name" value="ANTITOXIN HIGA1"/>
    <property type="match status" value="1"/>
</dbReference>
<dbReference type="InterPro" id="IPR052345">
    <property type="entry name" value="Rad_response_metalloprotease"/>
</dbReference>
<dbReference type="InterPro" id="IPR010982">
    <property type="entry name" value="Lambda_DNA-bd_dom_sf"/>
</dbReference>
<dbReference type="SMART" id="SM00530">
    <property type="entry name" value="HTH_XRE"/>
    <property type="match status" value="1"/>
</dbReference>
<accession>A0ABY2KFV6</accession>
<dbReference type="PROSITE" id="PS50943">
    <property type="entry name" value="HTH_CROC1"/>
    <property type="match status" value="1"/>
</dbReference>
<comment type="caution">
    <text evidence="3">The sequence shown here is derived from an EMBL/GenBank/DDBJ whole genome shotgun (WGS) entry which is preliminary data.</text>
</comment>
<name>A0ABY2KFV6_9STAP</name>
<dbReference type="Proteomes" id="UP000298482">
    <property type="component" value="Unassembled WGS sequence"/>
</dbReference>
<sequence>MFIGRNLESIRILKGMSRKELSKELNISEQAIWQYETKNMVPEINKIYELANLFQVKTAYFIENQPKEFGRTSLNKTSLAFRAINYKASTKTLEKQFWQANYLTNLTDYFFKFVQSPPVSILKLVKKIEDEFEKDLKKSEFIKAAARLARKQLMNGEDNRYLLFNLEKSGVIIYDKKIDRNAEAFSFWSIDNTPFIILGNNKGIAVRRNFDIGHELGHILLHRHIEFSNLEPEDYKKIEKEANEFSGEFLLPEKQFIEEFNKITKKSNPDYLVTLKEKWLVSIQTIAIRAYKLGLLTRSQYNYLWANLNKKGYKYEEPLDKELIISKPVKMNSLLDFLFKKEMLTPHLLLEDLKVNSEFLYEIAGIDSRIFDKYMEKEKEKQNGEIINLFKNNYY</sequence>
<keyword evidence="4" id="KW-1185">Reference proteome</keyword>
<dbReference type="Gene3D" id="1.10.10.2910">
    <property type="match status" value="1"/>
</dbReference>
<dbReference type="RefSeq" id="WP_103328368.1">
    <property type="nucleotide sequence ID" value="NZ_PPRD01000008.1"/>
</dbReference>
<dbReference type="InterPro" id="IPR010359">
    <property type="entry name" value="IrrE_HExxH"/>
</dbReference>
<dbReference type="PANTHER" id="PTHR43236:SF1">
    <property type="entry name" value="BLL7220 PROTEIN"/>
    <property type="match status" value="1"/>
</dbReference>
<evidence type="ECO:0000313" key="3">
    <source>
        <dbReference type="EMBL" id="TGA80957.1"/>
    </source>
</evidence>
<feature type="domain" description="HTH cro/C1-type" evidence="2">
    <location>
        <begin position="7"/>
        <end position="61"/>
    </location>
</feature>
<proteinExistence type="inferred from homology"/>
<dbReference type="Pfam" id="PF06114">
    <property type="entry name" value="Peptidase_M78"/>
    <property type="match status" value="1"/>
</dbReference>
<dbReference type="EMBL" id="SRJF01000001">
    <property type="protein sequence ID" value="TGA80957.1"/>
    <property type="molecule type" value="Genomic_DNA"/>
</dbReference>
<dbReference type="SUPFAM" id="SSF47413">
    <property type="entry name" value="lambda repressor-like DNA-binding domains"/>
    <property type="match status" value="1"/>
</dbReference>